<feature type="region of interest" description="Disordered" evidence="12">
    <location>
        <begin position="41"/>
        <end position="71"/>
    </location>
</feature>
<organism evidence="13 14">
    <name type="scientific">Channa argus</name>
    <name type="common">Northern snakehead</name>
    <name type="synonym">Ophicephalus argus</name>
    <dbReference type="NCBI Taxonomy" id="215402"/>
    <lineage>
        <taxon>Eukaryota</taxon>
        <taxon>Metazoa</taxon>
        <taxon>Chordata</taxon>
        <taxon>Craniata</taxon>
        <taxon>Vertebrata</taxon>
        <taxon>Euteleostomi</taxon>
        <taxon>Actinopterygii</taxon>
        <taxon>Neopterygii</taxon>
        <taxon>Teleostei</taxon>
        <taxon>Neoteleostei</taxon>
        <taxon>Acanthomorphata</taxon>
        <taxon>Anabantaria</taxon>
        <taxon>Anabantiformes</taxon>
        <taxon>Channoidei</taxon>
        <taxon>Channidae</taxon>
        <taxon>Channa</taxon>
    </lineage>
</organism>
<keyword evidence="3" id="KW-0679">Respiratory chain</keyword>
<dbReference type="PANTHER" id="PTHR35268">
    <property type="entry name" value="PROTEIN CCSMST1"/>
    <property type="match status" value="1"/>
</dbReference>
<dbReference type="EMBL" id="CM015731">
    <property type="protein sequence ID" value="KAF3704537.1"/>
    <property type="molecule type" value="Genomic_DNA"/>
</dbReference>
<accession>A0A6G1QPZ1</accession>
<evidence type="ECO:0000256" key="5">
    <source>
        <dbReference type="ARBA" id="ARBA00022729"/>
    </source>
</evidence>
<evidence type="ECO:0000313" key="13">
    <source>
        <dbReference type="EMBL" id="KAF3704537.1"/>
    </source>
</evidence>
<dbReference type="InterPro" id="IPR029160">
    <property type="entry name" value="UQCC4"/>
</dbReference>
<proteinExistence type="inferred from homology"/>
<keyword evidence="4" id="KW-0812">Transmembrane</keyword>
<reference evidence="13 14" key="1">
    <citation type="submission" date="2019-02" db="EMBL/GenBank/DDBJ databases">
        <title>Opniocepnalus argus genome.</title>
        <authorList>
            <person name="Zhou C."/>
            <person name="Xiao S."/>
        </authorList>
    </citation>
    <scope>NUCLEOTIDE SEQUENCE [LARGE SCALE GENOMIC DNA]</scope>
    <source>
        <strain evidence="13">OARG1902GOOAL</strain>
        <tissue evidence="13">Muscle</tissue>
    </source>
</reference>
<dbReference type="GO" id="GO:0005743">
    <property type="term" value="C:mitochondrial inner membrane"/>
    <property type="evidence" value="ECO:0007669"/>
    <property type="project" value="UniProtKB-SubCell"/>
</dbReference>
<evidence type="ECO:0000256" key="7">
    <source>
        <dbReference type="ARBA" id="ARBA00022982"/>
    </source>
</evidence>
<evidence type="ECO:0000256" key="4">
    <source>
        <dbReference type="ARBA" id="ARBA00022692"/>
    </source>
</evidence>
<keyword evidence="9" id="KW-0496">Mitochondrion</keyword>
<gene>
    <name evidence="13" type="ORF">EXN66_Car020226</name>
</gene>
<keyword evidence="10" id="KW-0472">Membrane</keyword>
<comment type="similarity">
    <text evidence="11">Belongs to the UQCC4 family.</text>
</comment>
<evidence type="ECO:0000313" key="14">
    <source>
        <dbReference type="Proteomes" id="UP000503349"/>
    </source>
</evidence>
<dbReference type="AlphaFoldDB" id="A0A6G1QPZ1"/>
<sequence>MPATVRRIYSGLTRACLNGGMFIHRNATAVKLNSVRPLGLTSRSSAKSKKPPDDNGEVNDEPIKFSSSKASHRTWKVESSLGSQFQRPWWKVLPISLFAAAFLLWCVLRRETDIDAQLEKQLYDHLPDISDDEDDTLNKSS</sequence>
<keyword evidence="6" id="KW-0999">Mitochondrion inner membrane</keyword>
<evidence type="ECO:0000256" key="11">
    <source>
        <dbReference type="ARBA" id="ARBA00034713"/>
    </source>
</evidence>
<dbReference type="Pfam" id="PF15013">
    <property type="entry name" value="CCSMST1"/>
    <property type="match status" value="1"/>
</dbReference>
<dbReference type="PANTHER" id="PTHR35268:SF1">
    <property type="entry name" value="UBIQUINOL-CYTOCHROME-C REDUCTASE COMPLEX ASSEMBLY FACTOR 4"/>
    <property type="match status" value="1"/>
</dbReference>
<evidence type="ECO:0000256" key="9">
    <source>
        <dbReference type="ARBA" id="ARBA00023128"/>
    </source>
</evidence>
<comment type="subcellular location">
    <subcellularLocation>
        <location evidence="1">Mitochondrion inner membrane</location>
        <topology evidence="1">Single-pass membrane protein</topology>
    </subcellularLocation>
</comment>
<evidence type="ECO:0000256" key="10">
    <source>
        <dbReference type="ARBA" id="ARBA00023136"/>
    </source>
</evidence>
<keyword evidence="2" id="KW-0813">Transport</keyword>
<keyword evidence="7" id="KW-0249">Electron transport</keyword>
<name>A0A6G1QPZ1_CHAAH</name>
<dbReference type="PRINTS" id="PR02042">
    <property type="entry name" value="CCSMST1"/>
</dbReference>
<protein>
    <submittedName>
        <fullName evidence="13">Protein ccsmst1</fullName>
    </submittedName>
</protein>
<evidence type="ECO:0000256" key="1">
    <source>
        <dbReference type="ARBA" id="ARBA00004434"/>
    </source>
</evidence>
<evidence type="ECO:0000256" key="6">
    <source>
        <dbReference type="ARBA" id="ARBA00022792"/>
    </source>
</evidence>
<keyword evidence="14" id="KW-1185">Reference proteome</keyword>
<evidence type="ECO:0000256" key="12">
    <source>
        <dbReference type="SAM" id="MobiDB-lite"/>
    </source>
</evidence>
<reference evidence="14" key="2">
    <citation type="submission" date="2019-02" db="EMBL/GenBank/DDBJ databases">
        <title>Opniocepnalus argus Var Kimnra genome.</title>
        <authorList>
            <person name="Zhou C."/>
            <person name="Xiao S."/>
        </authorList>
    </citation>
    <scope>NUCLEOTIDE SEQUENCE [LARGE SCALE GENOMIC DNA]</scope>
</reference>
<evidence type="ECO:0000256" key="3">
    <source>
        <dbReference type="ARBA" id="ARBA00022660"/>
    </source>
</evidence>
<evidence type="ECO:0000256" key="8">
    <source>
        <dbReference type="ARBA" id="ARBA00022989"/>
    </source>
</evidence>
<dbReference type="InterPro" id="IPR023248">
    <property type="entry name" value="UQCC4_vert"/>
</dbReference>
<keyword evidence="8" id="KW-1133">Transmembrane helix</keyword>
<dbReference type="Proteomes" id="UP000503349">
    <property type="component" value="Chromosome 20"/>
</dbReference>
<evidence type="ECO:0000256" key="2">
    <source>
        <dbReference type="ARBA" id="ARBA00022448"/>
    </source>
</evidence>
<keyword evidence="5" id="KW-0732">Signal</keyword>